<accession>A0AAV1KU51</accession>
<reference evidence="2 3" key="1">
    <citation type="submission" date="2023-11" db="EMBL/GenBank/DDBJ databases">
        <authorList>
            <person name="Hedman E."/>
            <person name="Englund M."/>
            <person name="Stromberg M."/>
            <person name="Nyberg Akerstrom W."/>
            <person name="Nylinder S."/>
            <person name="Jareborg N."/>
            <person name="Kallberg Y."/>
            <person name="Kronander E."/>
        </authorList>
    </citation>
    <scope>NUCLEOTIDE SEQUENCE [LARGE SCALE GENOMIC DNA]</scope>
</reference>
<sequence length="239" mass="27710">MPLWRVIMTARGSHDSVTTEPIYVRRGIFQGDSLSPLLFCLAINPLSYILKKYELKGYKFKDSFWINHLLYMDDLKVYTNNNSNLKVFLDSVEVFTSDVGMQFGLDKCKIIHLSSGYRSNAIGEGHILLSGKTFEQLAIGDRYKYLGIHESGKIEHSIIRDQITKEYFKRIKKLLNTHLNSRYLIKGINTYAVPVLLYSFGIINYKNSDLKKIDIKTRKLLAVKKVHQQKQKQKGYTYL</sequence>
<gene>
    <name evidence="2" type="ORF">PARMNEM_LOCUS6431</name>
</gene>
<evidence type="ECO:0000313" key="2">
    <source>
        <dbReference type="EMBL" id="CAK1585332.1"/>
    </source>
</evidence>
<comment type="caution">
    <text evidence="2">The sequence shown here is derived from an EMBL/GenBank/DDBJ whole genome shotgun (WGS) entry which is preliminary data.</text>
</comment>
<feature type="domain" description="Reverse transcriptase" evidence="1">
    <location>
        <begin position="1"/>
        <end position="150"/>
    </location>
</feature>
<name>A0AAV1KU51_9NEOP</name>
<evidence type="ECO:0000259" key="1">
    <source>
        <dbReference type="PROSITE" id="PS50878"/>
    </source>
</evidence>
<dbReference type="AlphaFoldDB" id="A0AAV1KU51"/>
<evidence type="ECO:0000313" key="3">
    <source>
        <dbReference type="Proteomes" id="UP001314205"/>
    </source>
</evidence>
<dbReference type="Proteomes" id="UP001314205">
    <property type="component" value="Unassembled WGS sequence"/>
</dbReference>
<dbReference type="EMBL" id="CAVLGL010000079">
    <property type="protein sequence ID" value="CAK1585332.1"/>
    <property type="molecule type" value="Genomic_DNA"/>
</dbReference>
<protein>
    <recommendedName>
        <fullName evidence="1">Reverse transcriptase domain-containing protein</fullName>
    </recommendedName>
</protein>
<dbReference type="GO" id="GO:0071897">
    <property type="term" value="P:DNA biosynthetic process"/>
    <property type="evidence" value="ECO:0007669"/>
    <property type="project" value="UniProtKB-ARBA"/>
</dbReference>
<dbReference type="Pfam" id="PF00078">
    <property type="entry name" value="RVT_1"/>
    <property type="match status" value="1"/>
</dbReference>
<organism evidence="2 3">
    <name type="scientific">Parnassius mnemosyne</name>
    <name type="common">clouded apollo</name>
    <dbReference type="NCBI Taxonomy" id="213953"/>
    <lineage>
        <taxon>Eukaryota</taxon>
        <taxon>Metazoa</taxon>
        <taxon>Ecdysozoa</taxon>
        <taxon>Arthropoda</taxon>
        <taxon>Hexapoda</taxon>
        <taxon>Insecta</taxon>
        <taxon>Pterygota</taxon>
        <taxon>Neoptera</taxon>
        <taxon>Endopterygota</taxon>
        <taxon>Lepidoptera</taxon>
        <taxon>Glossata</taxon>
        <taxon>Ditrysia</taxon>
        <taxon>Papilionoidea</taxon>
        <taxon>Papilionidae</taxon>
        <taxon>Parnassiinae</taxon>
        <taxon>Parnassini</taxon>
        <taxon>Parnassius</taxon>
        <taxon>Driopa</taxon>
    </lineage>
</organism>
<dbReference type="InterPro" id="IPR000477">
    <property type="entry name" value="RT_dom"/>
</dbReference>
<proteinExistence type="predicted"/>
<dbReference type="InterPro" id="IPR043502">
    <property type="entry name" value="DNA/RNA_pol_sf"/>
</dbReference>
<keyword evidence="3" id="KW-1185">Reference proteome</keyword>
<dbReference type="PANTHER" id="PTHR35450:SF2">
    <property type="entry name" value="REVERSE TRANSCRIPTASE DOMAIN-CONTAINING PROTEIN"/>
    <property type="match status" value="1"/>
</dbReference>
<dbReference type="SUPFAM" id="SSF56672">
    <property type="entry name" value="DNA/RNA polymerases"/>
    <property type="match status" value="1"/>
</dbReference>
<dbReference type="PROSITE" id="PS50878">
    <property type="entry name" value="RT_POL"/>
    <property type="match status" value="1"/>
</dbReference>
<dbReference type="PANTHER" id="PTHR35450">
    <property type="entry name" value="REVERSE TRANSCRIPTASE DOMAIN-CONTAINING PROTEIN"/>
    <property type="match status" value="1"/>
</dbReference>